<keyword evidence="1" id="KW-0805">Transcription regulation</keyword>
<dbReference type="PANTHER" id="PTHR30055:SF234">
    <property type="entry name" value="HTH-TYPE TRANSCRIPTIONAL REGULATOR BETI"/>
    <property type="match status" value="1"/>
</dbReference>
<feature type="region of interest" description="Disordered" evidence="5">
    <location>
        <begin position="1"/>
        <end position="20"/>
    </location>
</feature>
<name>A0ABP6ZGX8_9ACTN</name>
<keyword evidence="2 4" id="KW-0238">DNA-binding</keyword>
<evidence type="ECO:0000256" key="2">
    <source>
        <dbReference type="ARBA" id="ARBA00023125"/>
    </source>
</evidence>
<evidence type="ECO:0000256" key="1">
    <source>
        <dbReference type="ARBA" id="ARBA00023015"/>
    </source>
</evidence>
<evidence type="ECO:0000313" key="8">
    <source>
        <dbReference type="Proteomes" id="UP001501074"/>
    </source>
</evidence>
<dbReference type="InterPro" id="IPR049445">
    <property type="entry name" value="TetR_SbtR-like_C"/>
</dbReference>
<reference evidence="8" key="1">
    <citation type="journal article" date="2019" name="Int. J. Syst. Evol. Microbiol.">
        <title>The Global Catalogue of Microorganisms (GCM) 10K type strain sequencing project: providing services to taxonomists for standard genome sequencing and annotation.</title>
        <authorList>
            <consortium name="The Broad Institute Genomics Platform"/>
            <consortium name="The Broad Institute Genome Sequencing Center for Infectious Disease"/>
            <person name="Wu L."/>
            <person name="Ma J."/>
        </authorList>
    </citation>
    <scope>NUCLEOTIDE SEQUENCE [LARGE SCALE GENOMIC DNA]</scope>
    <source>
        <strain evidence="8">JCM 16902</strain>
    </source>
</reference>
<dbReference type="InterPro" id="IPR050109">
    <property type="entry name" value="HTH-type_TetR-like_transc_reg"/>
</dbReference>
<organism evidence="7 8">
    <name type="scientific">Kineosporia mesophila</name>
    <dbReference type="NCBI Taxonomy" id="566012"/>
    <lineage>
        <taxon>Bacteria</taxon>
        <taxon>Bacillati</taxon>
        <taxon>Actinomycetota</taxon>
        <taxon>Actinomycetes</taxon>
        <taxon>Kineosporiales</taxon>
        <taxon>Kineosporiaceae</taxon>
        <taxon>Kineosporia</taxon>
    </lineage>
</organism>
<dbReference type="Gene3D" id="1.10.357.10">
    <property type="entry name" value="Tetracycline Repressor, domain 2"/>
    <property type="match status" value="1"/>
</dbReference>
<protein>
    <submittedName>
        <fullName evidence="7">TetR/AcrR family transcriptional regulator</fullName>
    </submittedName>
</protein>
<proteinExistence type="predicted"/>
<feature type="DNA-binding region" description="H-T-H motif" evidence="4">
    <location>
        <begin position="42"/>
        <end position="61"/>
    </location>
</feature>
<keyword evidence="3" id="KW-0804">Transcription</keyword>
<gene>
    <name evidence="7" type="ORF">GCM10022223_22130</name>
</gene>
<evidence type="ECO:0000256" key="4">
    <source>
        <dbReference type="PROSITE-ProRule" id="PRU00335"/>
    </source>
</evidence>
<dbReference type="SUPFAM" id="SSF46689">
    <property type="entry name" value="Homeodomain-like"/>
    <property type="match status" value="1"/>
</dbReference>
<dbReference type="SUPFAM" id="SSF48498">
    <property type="entry name" value="Tetracyclin repressor-like, C-terminal domain"/>
    <property type="match status" value="1"/>
</dbReference>
<evidence type="ECO:0000259" key="6">
    <source>
        <dbReference type="PROSITE" id="PS50977"/>
    </source>
</evidence>
<dbReference type="InterPro" id="IPR001647">
    <property type="entry name" value="HTH_TetR"/>
</dbReference>
<dbReference type="Proteomes" id="UP001501074">
    <property type="component" value="Unassembled WGS sequence"/>
</dbReference>
<dbReference type="PANTHER" id="PTHR30055">
    <property type="entry name" value="HTH-TYPE TRANSCRIPTIONAL REGULATOR RUTR"/>
    <property type="match status" value="1"/>
</dbReference>
<dbReference type="PRINTS" id="PR00455">
    <property type="entry name" value="HTHTETR"/>
</dbReference>
<sequence>MPEGATAQTRSGRPRRADARRNYDQILRAAEAEIARAGADASLEEIARRAGVGSATLHRHFPSRYTLLEAVFHDRVASFCEQARQLAQVSDPGPALIDWLRAVAVFSASTRGLAASLLAAAQEQERMIDRSCEGMLLAAGDELLTAAQAAGSVRAEVAAIDLLTLVNAVALATEGAPDPAGQAGRLLSLALAGIKP</sequence>
<dbReference type="InterPro" id="IPR036271">
    <property type="entry name" value="Tet_transcr_reg_TetR-rel_C_sf"/>
</dbReference>
<dbReference type="EMBL" id="BAAAZO010000003">
    <property type="protein sequence ID" value="GAA3605871.1"/>
    <property type="molecule type" value="Genomic_DNA"/>
</dbReference>
<comment type="caution">
    <text evidence="7">The sequence shown here is derived from an EMBL/GenBank/DDBJ whole genome shotgun (WGS) entry which is preliminary data.</text>
</comment>
<accession>A0ABP6ZGX8</accession>
<dbReference type="InterPro" id="IPR009057">
    <property type="entry name" value="Homeodomain-like_sf"/>
</dbReference>
<evidence type="ECO:0000256" key="3">
    <source>
        <dbReference type="ARBA" id="ARBA00023163"/>
    </source>
</evidence>
<keyword evidence="8" id="KW-1185">Reference proteome</keyword>
<evidence type="ECO:0000313" key="7">
    <source>
        <dbReference type="EMBL" id="GAA3605871.1"/>
    </source>
</evidence>
<feature type="domain" description="HTH tetR-type" evidence="6">
    <location>
        <begin position="20"/>
        <end position="79"/>
    </location>
</feature>
<dbReference type="Pfam" id="PF21597">
    <property type="entry name" value="TetR_C_43"/>
    <property type="match status" value="1"/>
</dbReference>
<evidence type="ECO:0000256" key="5">
    <source>
        <dbReference type="SAM" id="MobiDB-lite"/>
    </source>
</evidence>
<dbReference type="RefSeq" id="WP_231483198.1">
    <property type="nucleotide sequence ID" value="NZ_BAAAZO010000003.1"/>
</dbReference>
<dbReference type="PROSITE" id="PS50977">
    <property type="entry name" value="HTH_TETR_2"/>
    <property type="match status" value="1"/>
</dbReference>
<dbReference type="Pfam" id="PF00440">
    <property type="entry name" value="TetR_N"/>
    <property type="match status" value="1"/>
</dbReference>